<gene>
    <name evidence="3" type="ORF">S01H1_13217</name>
</gene>
<dbReference type="GO" id="GO:0080120">
    <property type="term" value="P:CAAX-box protein maturation"/>
    <property type="evidence" value="ECO:0007669"/>
    <property type="project" value="UniProtKB-ARBA"/>
</dbReference>
<dbReference type="InterPro" id="IPR003675">
    <property type="entry name" value="Rce1/LyrA-like_dom"/>
</dbReference>
<evidence type="ECO:0000256" key="1">
    <source>
        <dbReference type="SAM" id="Phobius"/>
    </source>
</evidence>
<keyword evidence="1" id="KW-0472">Membrane</keyword>
<organism evidence="3">
    <name type="scientific">marine sediment metagenome</name>
    <dbReference type="NCBI Taxonomy" id="412755"/>
    <lineage>
        <taxon>unclassified sequences</taxon>
        <taxon>metagenomes</taxon>
        <taxon>ecological metagenomes</taxon>
    </lineage>
</organism>
<feature type="transmembrane region" description="Helical" evidence="1">
    <location>
        <begin position="23"/>
        <end position="49"/>
    </location>
</feature>
<keyword evidence="1" id="KW-0812">Transmembrane</keyword>
<accession>X0SG68</accession>
<dbReference type="AlphaFoldDB" id="X0SG68"/>
<feature type="transmembrane region" description="Helical" evidence="1">
    <location>
        <begin position="83"/>
        <end position="103"/>
    </location>
</feature>
<evidence type="ECO:0000313" key="3">
    <source>
        <dbReference type="EMBL" id="GAF74121.1"/>
    </source>
</evidence>
<keyword evidence="1" id="KW-1133">Transmembrane helix</keyword>
<comment type="caution">
    <text evidence="3">The sequence shown here is derived from an EMBL/GenBank/DDBJ whole genome shotgun (WGS) entry which is preliminary data.</text>
</comment>
<dbReference type="GO" id="GO:0004175">
    <property type="term" value="F:endopeptidase activity"/>
    <property type="evidence" value="ECO:0007669"/>
    <property type="project" value="UniProtKB-ARBA"/>
</dbReference>
<sequence>FFLSLGVWLISYVILKKRWQNQIFWIIAIFSALAFALGHIPSVMLLFGFNSVNEIPLALMGEIILLNGVVSLFAAYYFRKFGFLAAVGIHFWTDVVWHVIWGVI</sequence>
<name>X0SG68_9ZZZZ</name>
<evidence type="ECO:0000259" key="2">
    <source>
        <dbReference type="Pfam" id="PF02517"/>
    </source>
</evidence>
<feature type="non-terminal residue" evidence="3">
    <location>
        <position position="1"/>
    </location>
</feature>
<dbReference type="EMBL" id="BARS01006816">
    <property type="protein sequence ID" value="GAF74121.1"/>
    <property type="molecule type" value="Genomic_DNA"/>
</dbReference>
<protein>
    <recommendedName>
        <fullName evidence="2">CAAX prenyl protease 2/Lysostaphin resistance protein A-like domain-containing protein</fullName>
    </recommendedName>
</protein>
<proteinExistence type="predicted"/>
<dbReference type="Pfam" id="PF02517">
    <property type="entry name" value="Rce1-like"/>
    <property type="match status" value="1"/>
</dbReference>
<reference evidence="3" key="1">
    <citation type="journal article" date="2014" name="Front. Microbiol.">
        <title>High frequency of phylogenetically diverse reductive dehalogenase-homologous genes in deep subseafloor sedimentary metagenomes.</title>
        <authorList>
            <person name="Kawai M."/>
            <person name="Futagami T."/>
            <person name="Toyoda A."/>
            <person name="Takaki Y."/>
            <person name="Nishi S."/>
            <person name="Hori S."/>
            <person name="Arai W."/>
            <person name="Tsubouchi T."/>
            <person name="Morono Y."/>
            <person name="Uchiyama I."/>
            <person name="Ito T."/>
            <person name="Fujiyama A."/>
            <person name="Inagaki F."/>
            <person name="Takami H."/>
        </authorList>
    </citation>
    <scope>NUCLEOTIDE SEQUENCE</scope>
    <source>
        <strain evidence="3">Expedition CK06-06</strain>
    </source>
</reference>
<feature type="domain" description="CAAX prenyl protease 2/Lysostaphin resistance protein A-like" evidence="2">
    <location>
        <begin position="17"/>
        <end position="95"/>
    </location>
</feature>
<feature type="transmembrane region" description="Helical" evidence="1">
    <location>
        <begin position="55"/>
        <end position="76"/>
    </location>
</feature>